<sequence length="333" mass="35464">MMFQQSKTGKLIKLCVLSSLALGPLFASAHAEDAFPNRPIKIIVPFPPGGGTDMFGRVVAQELSEQIGWNVVIENRPGAGGNIGVQAAVHAKPDGYTLVLGQTSNLAVNPTLYGNLPYAPEKDLDPIVLVADSPVLFAVGATSKYQSLADIISTAHKKPGEISMAYSGNGTVSHLTAAYLANKAGVKFMQVPYKGAANAMTDLMANRIDVYASSVPTLLGYIRDKKLRPVGVTSEERIKVLPDTTTLGETPELKDFVAITWFGLLAPAGTPAAVVQKINESVNTVLRSKTLTEKFESEGSRVLGGTPAQFKEKLSKDTALWADVINKANIKIN</sequence>
<dbReference type="EMBL" id="AYXT01000010">
    <property type="protein sequence ID" value="ETF01517.1"/>
    <property type="molecule type" value="Genomic_DNA"/>
</dbReference>
<dbReference type="PIRSF" id="PIRSF017082">
    <property type="entry name" value="YflP"/>
    <property type="match status" value="1"/>
</dbReference>
<feature type="chain" id="PRO_5004771691" evidence="2">
    <location>
        <begin position="32"/>
        <end position="333"/>
    </location>
</feature>
<evidence type="ECO:0000256" key="1">
    <source>
        <dbReference type="ARBA" id="ARBA00006987"/>
    </source>
</evidence>
<dbReference type="Gene3D" id="3.40.190.150">
    <property type="entry name" value="Bordetella uptake gene, domain 1"/>
    <property type="match status" value="1"/>
</dbReference>
<keyword evidence="4" id="KW-1185">Reference proteome</keyword>
<dbReference type="PANTHER" id="PTHR42928:SF5">
    <property type="entry name" value="BLR1237 PROTEIN"/>
    <property type="match status" value="1"/>
</dbReference>
<dbReference type="PANTHER" id="PTHR42928">
    <property type="entry name" value="TRICARBOXYLATE-BINDING PROTEIN"/>
    <property type="match status" value="1"/>
</dbReference>
<dbReference type="Proteomes" id="UP000018733">
    <property type="component" value="Unassembled WGS sequence"/>
</dbReference>
<dbReference type="PATRIC" id="fig|1424334.3.peg.2399"/>
<comment type="similarity">
    <text evidence="1">Belongs to the UPF0065 (bug) family.</text>
</comment>
<evidence type="ECO:0000256" key="2">
    <source>
        <dbReference type="SAM" id="SignalP"/>
    </source>
</evidence>
<keyword evidence="2" id="KW-0732">Signal</keyword>
<dbReference type="CDD" id="cd07012">
    <property type="entry name" value="PBP2_Bug_TTT"/>
    <property type="match status" value="1"/>
</dbReference>
<evidence type="ECO:0000313" key="4">
    <source>
        <dbReference type="Proteomes" id="UP000018733"/>
    </source>
</evidence>
<organism evidence="3 4">
    <name type="scientific">Advenella kashmirensis W13003</name>
    <dbReference type="NCBI Taxonomy" id="1424334"/>
    <lineage>
        <taxon>Bacteria</taxon>
        <taxon>Pseudomonadati</taxon>
        <taxon>Pseudomonadota</taxon>
        <taxon>Betaproteobacteria</taxon>
        <taxon>Burkholderiales</taxon>
        <taxon>Alcaligenaceae</taxon>
    </lineage>
</organism>
<dbReference type="Pfam" id="PF03401">
    <property type="entry name" value="TctC"/>
    <property type="match status" value="1"/>
</dbReference>
<dbReference type="STRING" id="1424334.W822_11910"/>
<name>V8QPH6_9BURK</name>
<feature type="signal peptide" evidence="2">
    <location>
        <begin position="1"/>
        <end position="31"/>
    </location>
</feature>
<evidence type="ECO:0000313" key="3">
    <source>
        <dbReference type="EMBL" id="ETF01517.1"/>
    </source>
</evidence>
<gene>
    <name evidence="3" type="ORF">W822_11910</name>
</gene>
<dbReference type="InterPro" id="IPR005064">
    <property type="entry name" value="BUG"/>
</dbReference>
<dbReference type="HOGENOM" id="CLU_045683_0_1_4"/>
<reference evidence="3 4" key="1">
    <citation type="journal article" date="2014" name="Genome Announc.">
        <title>Draft Genome Sequence of Advenella kashmirensis Strain W13003, a Polycyclic Aromatic Hydrocarbon-Degrading Bacterium.</title>
        <authorList>
            <person name="Wang X."/>
            <person name="Jin D."/>
            <person name="Zhou L."/>
            <person name="Wu L."/>
            <person name="An W."/>
            <person name="Zhao L."/>
        </authorList>
    </citation>
    <scope>NUCLEOTIDE SEQUENCE [LARGE SCALE GENOMIC DNA]</scope>
    <source>
        <strain evidence="3 4">W13003</strain>
    </source>
</reference>
<protein>
    <submittedName>
        <fullName evidence="3">LacI family transcriptional regulator</fullName>
    </submittedName>
</protein>
<comment type="caution">
    <text evidence="3">The sequence shown here is derived from an EMBL/GenBank/DDBJ whole genome shotgun (WGS) entry which is preliminary data.</text>
</comment>
<dbReference type="SUPFAM" id="SSF53850">
    <property type="entry name" value="Periplasmic binding protein-like II"/>
    <property type="match status" value="1"/>
</dbReference>
<accession>V8QPH6</accession>
<proteinExistence type="inferred from homology"/>
<dbReference type="eggNOG" id="COG3181">
    <property type="taxonomic scope" value="Bacteria"/>
</dbReference>
<dbReference type="AlphaFoldDB" id="V8QPH6"/>
<dbReference type="InterPro" id="IPR042100">
    <property type="entry name" value="Bug_dom1"/>
</dbReference>
<dbReference type="Gene3D" id="3.40.190.10">
    <property type="entry name" value="Periplasmic binding protein-like II"/>
    <property type="match status" value="1"/>
</dbReference>